<feature type="chain" id="PRO_5008627146" description="Palmitoyl-protein thioesterase 1" evidence="10">
    <location>
        <begin position="28"/>
        <end position="365"/>
    </location>
</feature>
<feature type="signal peptide" evidence="10">
    <location>
        <begin position="1"/>
        <end position="27"/>
    </location>
</feature>
<evidence type="ECO:0000256" key="6">
    <source>
        <dbReference type="ARBA" id="ARBA00023157"/>
    </source>
</evidence>
<evidence type="ECO:0000256" key="2">
    <source>
        <dbReference type="ARBA" id="ARBA00012423"/>
    </source>
</evidence>
<dbReference type="PANTHER" id="PTHR11247:SF8">
    <property type="entry name" value="PALMITOYL-PROTEIN THIOESTERASE 1"/>
    <property type="match status" value="1"/>
</dbReference>
<evidence type="ECO:0000256" key="4">
    <source>
        <dbReference type="ARBA" id="ARBA00022729"/>
    </source>
</evidence>
<evidence type="ECO:0000256" key="10">
    <source>
        <dbReference type="SAM" id="SignalP"/>
    </source>
</evidence>
<evidence type="ECO:0000313" key="11">
    <source>
        <dbReference type="EMBL" id="OCF31034.1"/>
    </source>
</evidence>
<dbReference type="AlphaFoldDB" id="A0A1B9GIW4"/>
<keyword evidence="6" id="KW-1015">Disulfide bond</keyword>
<keyword evidence="4 10" id="KW-0732">Signal</keyword>
<dbReference type="EMBL" id="KV700138">
    <property type="protein sequence ID" value="OCF31034.1"/>
    <property type="molecule type" value="Genomic_DNA"/>
</dbReference>
<dbReference type="SUPFAM" id="SSF53474">
    <property type="entry name" value="alpha/beta-Hydrolases"/>
    <property type="match status" value="1"/>
</dbReference>
<dbReference type="FunFam" id="3.40.50.1820:FF:000107">
    <property type="entry name" value="Palmitoyl-protein thioesterase 1"/>
    <property type="match status" value="1"/>
</dbReference>
<sequence>MRLAIPHAFAAGAAALLWTAYIQAAAASIPAVVAEDKGQTVFGVHVQESDMISDKGPRPLVIWHGLGDTALSDGISGFIEDIKDIYPAIFVHSVQVPINGSLDDERRAGFWGNAEEQGRQGCEQLASISELEGGFDAIGFSQGGLFMRYYVQYCNDPPVRNLVTFGTPHFGIAALIPCPTPPTLSCLLAARAARSGIYKPWTQRNLVQAAYFRDTERLDEFWEVNEFVRDLNGEKGKGQSAGVSNGDDDKKWKGKNGAGKGLGGLETFVAIQFADDRTVSPAQSSHFGTYIPGSKDKETIIPITDQPIYNQTDEIGLRKLNKAGRLKLLFCPGAHMEIGGEDGCGLRMVRDWIGWGRERERDDTS</sequence>
<accession>A0A1B9GIW4</accession>
<dbReference type="GO" id="GO:0008474">
    <property type="term" value="F:palmitoyl-(protein) hydrolase activity"/>
    <property type="evidence" value="ECO:0007669"/>
    <property type="project" value="UniProtKB-EC"/>
</dbReference>
<comment type="similarity">
    <text evidence="1">Belongs to the palmitoyl-protein thioesterase family.</text>
</comment>
<dbReference type="PANTHER" id="PTHR11247">
    <property type="entry name" value="PALMITOYL-PROTEIN THIOESTERASE/DOLICHYLDIPHOSPHATASE 1"/>
    <property type="match status" value="1"/>
</dbReference>
<keyword evidence="7" id="KW-0325">Glycoprotein</keyword>
<evidence type="ECO:0000256" key="5">
    <source>
        <dbReference type="ARBA" id="ARBA00022801"/>
    </source>
</evidence>
<keyword evidence="5" id="KW-0378">Hydrolase</keyword>
<protein>
    <recommendedName>
        <fullName evidence="3">Palmitoyl-protein thioesterase 1</fullName>
        <ecNumber evidence="2">3.1.2.22</ecNumber>
    </recommendedName>
    <alternativeName>
        <fullName evidence="8">Palmitoyl-protein hydrolase 1</fullName>
    </alternativeName>
</protein>
<gene>
    <name evidence="11" type="ORF">I316_07305</name>
</gene>
<evidence type="ECO:0000256" key="1">
    <source>
        <dbReference type="ARBA" id="ARBA00010758"/>
    </source>
</evidence>
<reference evidence="12" key="2">
    <citation type="submission" date="2013-12" db="EMBL/GenBank/DDBJ databases">
        <title>Evolution of pathogenesis and genome organization in the Tremellales.</title>
        <authorList>
            <person name="Cuomo C."/>
            <person name="Litvintseva A."/>
            <person name="Heitman J."/>
            <person name="Chen Y."/>
            <person name="Sun S."/>
            <person name="Springer D."/>
            <person name="Dromer F."/>
            <person name="Young S."/>
            <person name="Zeng Q."/>
            <person name="Chapman S."/>
            <person name="Gujja S."/>
            <person name="Saif S."/>
            <person name="Birren B."/>
        </authorList>
    </citation>
    <scope>NUCLEOTIDE SEQUENCE [LARGE SCALE GENOMIC DNA]</scope>
    <source>
        <strain evidence="12">BCC8398</strain>
    </source>
</reference>
<proteinExistence type="inferred from homology"/>
<dbReference type="Gene3D" id="3.40.50.1820">
    <property type="entry name" value="alpha/beta hydrolase"/>
    <property type="match status" value="1"/>
</dbReference>
<dbReference type="Pfam" id="PF02089">
    <property type="entry name" value="Palm_thioest"/>
    <property type="match status" value="1"/>
</dbReference>
<evidence type="ECO:0000256" key="3">
    <source>
        <dbReference type="ARBA" id="ARBA00014212"/>
    </source>
</evidence>
<dbReference type="InterPro" id="IPR029058">
    <property type="entry name" value="AB_hydrolase_fold"/>
</dbReference>
<feature type="region of interest" description="Disordered" evidence="9">
    <location>
        <begin position="235"/>
        <end position="256"/>
    </location>
</feature>
<name>A0A1B9GIW4_9TREE</name>
<keyword evidence="12" id="KW-1185">Reference proteome</keyword>
<dbReference type="STRING" id="1296120.A0A1B9GIW4"/>
<evidence type="ECO:0000256" key="7">
    <source>
        <dbReference type="ARBA" id="ARBA00023180"/>
    </source>
</evidence>
<evidence type="ECO:0000256" key="8">
    <source>
        <dbReference type="ARBA" id="ARBA00031934"/>
    </source>
</evidence>
<dbReference type="InterPro" id="IPR002472">
    <property type="entry name" value="Palm_thioest"/>
</dbReference>
<dbReference type="PRINTS" id="PR00414">
    <property type="entry name" value="PPTHIESTRASE"/>
</dbReference>
<evidence type="ECO:0000256" key="9">
    <source>
        <dbReference type="SAM" id="MobiDB-lite"/>
    </source>
</evidence>
<dbReference type="EC" id="3.1.2.22" evidence="2"/>
<evidence type="ECO:0000313" key="12">
    <source>
        <dbReference type="Proteomes" id="UP000092666"/>
    </source>
</evidence>
<organism evidence="11 12">
    <name type="scientific">Kwoniella heveanensis BCC8398</name>
    <dbReference type="NCBI Taxonomy" id="1296120"/>
    <lineage>
        <taxon>Eukaryota</taxon>
        <taxon>Fungi</taxon>
        <taxon>Dikarya</taxon>
        <taxon>Basidiomycota</taxon>
        <taxon>Agaricomycotina</taxon>
        <taxon>Tremellomycetes</taxon>
        <taxon>Tremellales</taxon>
        <taxon>Cryptococcaceae</taxon>
        <taxon>Kwoniella</taxon>
    </lineage>
</organism>
<dbReference type="Proteomes" id="UP000092666">
    <property type="component" value="Unassembled WGS sequence"/>
</dbReference>
<reference evidence="11 12" key="1">
    <citation type="submission" date="2013-07" db="EMBL/GenBank/DDBJ databases">
        <title>The Genome Sequence of Cryptococcus heveanensis BCC8398.</title>
        <authorList>
            <consortium name="The Broad Institute Genome Sequencing Platform"/>
            <person name="Cuomo C."/>
            <person name="Litvintseva A."/>
            <person name="Chen Y."/>
            <person name="Heitman J."/>
            <person name="Sun S."/>
            <person name="Springer D."/>
            <person name="Dromer F."/>
            <person name="Young S.K."/>
            <person name="Zeng Q."/>
            <person name="Gargeya S."/>
            <person name="Fitzgerald M."/>
            <person name="Abouelleil A."/>
            <person name="Alvarado L."/>
            <person name="Berlin A.M."/>
            <person name="Chapman S.B."/>
            <person name="Dewar J."/>
            <person name="Goldberg J."/>
            <person name="Griggs A."/>
            <person name="Gujja S."/>
            <person name="Hansen M."/>
            <person name="Howarth C."/>
            <person name="Imamovic A."/>
            <person name="Larimer J."/>
            <person name="McCowan C."/>
            <person name="Murphy C."/>
            <person name="Pearson M."/>
            <person name="Priest M."/>
            <person name="Roberts A."/>
            <person name="Saif S."/>
            <person name="Shea T."/>
            <person name="Sykes S."/>
            <person name="Wortman J."/>
            <person name="Nusbaum C."/>
            <person name="Birren B."/>
        </authorList>
    </citation>
    <scope>NUCLEOTIDE SEQUENCE [LARGE SCALE GENOMIC DNA]</scope>
    <source>
        <strain evidence="11 12">BCC8398</strain>
    </source>
</reference>
<dbReference type="OrthoDB" id="10263094at2759"/>